<evidence type="ECO:0000256" key="4">
    <source>
        <dbReference type="ARBA" id="ARBA00022827"/>
    </source>
</evidence>
<dbReference type="GO" id="GO:0050660">
    <property type="term" value="F:flavin adenine dinucleotide binding"/>
    <property type="evidence" value="ECO:0007669"/>
    <property type="project" value="InterPro"/>
</dbReference>
<comment type="cofactor">
    <cofactor evidence="1">
        <name>FAD</name>
        <dbReference type="ChEBI" id="CHEBI:57692"/>
    </cofactor>
</comment>
<reference evidence="14" key="1">
    <citation type="submission" date="2024-05" db="EMBL/GenBank/DDBJ databases">
        <authorList>
            <person name="Luo Y.-C."/>
            <person name="Nicholds J."/>
            <person name="Mortimer T."/>
            <person name="Maboni G."/>
        </authorList>
    </citation>
    <scope>NUCLEOTIDE SEQUENCE</scope>
    <source>
        <strain evidence="14">151836</strain>
    </source>
</reference>
<evidence type="ECO:0000256" key="3">
    <source>
        <dbReference type="ARBA" id="ARBA00022630"/>
    </source>
</evidence>
<dbReference type="EC" id="1.3.8.6" evidence="9"/>
<dbReference type="InterPro" id="IPR052033">
    <property type="entry name" value="Glutaryl-CoA_DH_mitochondrial"/>
</dbReference>
<dbReference type="FunFam" id="1.20.140.10:FF:000006">
    <property type="entry name" value="Glutaryl-CoA dehydrogenase, mitochondrial"/>
    <property type="match status" value="1"/>
</dbReference>
<dbReference type="GO" id="GO:0004361">
    <property type="term" value="F:glutaryl-CoA dehydrogenase activity"/>
    <property type="evidence" value="ECO:0007669"/>
    <property type="project" value="UniProtKB-EC"/>
</dbReference>
<dbReference type="PANTHER" id="PTHR42807:SF1">
    <property type="entry name" value="GLUTARYL-COA DEHYDROGENASE, MITOCHONDRIAL"/>
    <property type="match status" value="1"/>
</dbReference>
<evidence type="ECO:0000259" key="13">
    <source>
        <dbReference type="Pfam" id="PF02771"/>
    </source>
</evidence>
<dbReference type="FunFam" id="1.10.540.10:FF:000003">
    <property type="entry name" value="glutaryl-CoA dehydrogenase, mitochondrial"/>
    <property type="match status" value="1"/>
</dbReference>
<evidence type="ECO:0000256" key="7">
    <source>
        <dbReference type="ARBA" id="ARBA00037899"/>
    </source>
</evidence>
<dbReference type="InterPro" id="IPR006091">
    <property type="entry name" value="Acyl-CoA_Oxase/DH_mid-dom"/>
</dbReference>
<dbReference type="CDD" id="cd01151">
    <property type="entry name" value="GCD"/>
    <property type="match status" value="1"/>
</dbReference>
<dbReference type="InterPro" id="IPR009100">
    <property type="entry name" value="AcylCoA_DH/oxidase_NM_dom_sf"/>
</dbReference>
<dbReference type="RefSeq" id="WP_368639360.1">
    <property type="nucleotide sequence ID" value="NZ_CP158254.1"/>
</dbReference>
<gene>
    <name evidence="14" type="ORF">ABRZ04_09740</name>
</gene>
<evidence type="ECO:0000313" key="14">
    <source>
        <dbReference type="EMBL" id="XDJ46607.1"/>
    </source>
</evidence>
<organism evidence="14">
    <name type="scientific">Castellaniella ginsengisoli</name>
    <dbReference type="NCBI Taxonomy" id="546114"/>
    <lineage>
        <taxon>Bacteria</taxon>
        <taxon>Pseudomonadati</taxon>
        <taxon>Pseudomonadota</taxon>
        <taxon>Betaproteobacteria</taxon>
        <taxon>Burkholderiales</taxon>
        <taxon>Alcaligenaceae</taxon>
        <taxon>Castellaniella</taxon>
    </lineage>
</organism>
<feature type="domain" description="Acyl-CoA dehydrogenase/oxidase C-terminal" evidence="11">
    <location>
        <begin position="241"/>
        <end position="387"/>
    </location>
</feature>
<keyword evidence="3" id="KW-0285">Flavoprotein</keyword>
<dbReference type="Pfam" id="PF02770">
    <property type="entry name" value="Acyl-CoA_dh_M"/>
    <property type="match status" value="1"/>
</dbReference>
<dbReference type="InterPro" id="IPR006089">
    <property type="entry name" value="Acyl-CoA_DH_CS"/>
</dbReference>
<dbReference type="Gene3D" id="2.40.110.10">
    <property type="entry name" value="Butyryl-CoA Dehydrogenase, subunit A, domain 2"/>
    <property type="match status" value="1"/>
</dbReference>
<dbReference type="Gene3D" id="1.10.540.10">
    <property type="entry name" value="Acyl-CoA dehydrogenase/oxidase, N-terminal domain"/>
    <property type="match status" value="1"/>
</dbReference>
<dbReference type="GO" id="GO:0046949">
    <property type="term" value="P:fatty-acyl-CoA biosynthetic process"/>
    <property type="evidence" value="ECO:0007669"/>
    <property type="project" value="TreeGrafter"/>
</dbReference>
<dbReference type="SUPFAM" id="SSF56645">
    <property type="entry name" value="Acyl-CoA dehydrogenase NM domain-like"/>
    <property type="match status" value="1"/>
</dbReference>
<dbReference type="InterPro" id="IPR037069">
    <property type="entry name" value="AcylCoA_DH/ox_N_sf"/>
</dbReference>
<dbReference type="InterPro" id="IPR009075">
    <property type="entry name" value="AcylCo_DH/oxidase_C"/>
</dbReference>
<dbReference type="FunFam" id="2.40.110.10:FF:000008">
    <property type="entry name" value="Glutaryl-CoA dehydrogenase, mitochondrial"/>
    <property type="match status" value="1"/>
</dbReference>
<evidence type="ECO:0000259" key="12">
    <source>
        <dbReference type="Pfam" id="PF02770"/>
    </source>
</evidence>
<dbReference type="AlphaFoldDB" id="A0AB39CWK6"/>
<evidence type="ECO:0000256" key="9">
    <source>
        <dbReference type="ARBA" id="ARBA00039033"/>
    </source>
</evidence>
<feature type="domain" description="Acyl-CoA dehydrogenase/oxidase N-terminal" evidence="13">
    <location>
        <begin position="21"/>
        <end position="133"/>
    </location>
</feature>
<feature type="domain" description="Acyl-CoA oxidase/dehydrogenase middle" evidence="12">
    <location>
        <begin position="137"/>
        <end position="228"/>
    </location>
</feature>
<dbReference type="GO" id="GO:0000062">
    <property type="term" value="F:fatty-acyl-CoA binding"/>
    <property type="evidence" value="ECO:0007669"/>
    <property type="project" value="TreeGrafter"/>
</dbReference>
<comment type="pathway">
    <text evidence="7">Amino-acid metabolism; lysine degradation.</text>
</comment>
<evidence type="ECO:0000256" key="8">
    <source>
        <dbReference type="ARBA" id="ARBA00037927"/>
    </source>
</evidence>
<evidence type="ECO:0000259" key="11">
    <source>
        <dbReference type="Pfam" id="PF00441"/>
    </source>
</evidence>
<dbReference type="InterPro" id="IPR013786">
    <property type="entry name" value="AcylCoA_DH/ox_N"/>
</dbReference>
<dbReference type="InterPro" id="IPR046373">
    <property type="entry name" value="Acyl-CoA_Oxase/DH_mid-dom_sf"/>
</dbReference>
<dbReference type="Gene3D" id="1.20.140.10">
    <property type="entry name" value="Butyryl-CoA Dehydrogenase, subunit A, domain 3"/>
    <property type="match status" value="1"/>
</dbReference>
<keyword evidence="6" id="KW-0560">Oxidoreductase</keyword>
<dbReference type="PROSITE" id="PS00073">
    <property type="entry name" value="ACYL_COA_DH_2"/>
    <property type="match status" value="1"/>
</dbReference>
<proteinExistence type="inferred from homology"/>
<dbReference type="EMBL" id="CP158254">
    <property type="protein sequence ID" value="XDJ46607.1"/>
    <property type="molecule type" value="Genomic_DNA"/>
</dbReference>
<comment type="catalytic activity">
    <reaction evidence="10">
        <text>glutaryl-CoA + oxidized [electron-transfer flavoprotein] + 2 H(+) = (2E)-butenoyl-CoA + reduced [electron-transfer flavoprotein] + CO2</text>
        <dbReference type="Rhea" id="RHEA:13389"/>
        <dbReference type="Rhea" id="RHEA-COMP:10685"/>
        <dbReference type="Rhea" id="RHEA-COMP:10686"/>
        <dbReference type="ChEBI" id="CHEBI:15378"/>
        <dbReference type="ChEBI" id="CHEBI:16526"/>
        <dbReference type="ChEBI" id="CHEBI:57332"/>
        <dbReference type="ChEBI" id="CHEBI:57378"/>
        <dbReference type="ChEBI" id="CHEBI:57692"/>
        <dbReference type="ChEBI" id="CHEBI:58307"/>
        <dbReference type="EC" id="1.3.8.6"/>
    </reaction>
</comment>
<dbReference type="GO" id="GO:0033539">
    <property type="term" value="P:fatty acid beta-oxidation using acyl-CoA dehydrogenase"/>
    <property type="evidence" value="ECO:0007669"/>
    <property type="project" value="TreeGrafter"/>
</dbReference>
<evidence type="ECO:0000256" key="5">
    <source>
        <dbReference type="ARBA" id="ARBA00022946"/>
    </source>
</evidence>
<dbReference type="Pfam" id="PF02771">
    <property type="entry name" value="Acyl-CoA_dh_N"/>
    <property type="match status" value="1"/>
</dbReference>
<dbReference type="PANTHER" id="PTHR42807">
    <property type="entry name" value="GLUTARYL-COA DEHYDROGENASE, MITOCHONDRIAL"/>
    <property type="match status" value="1"/>
</dbReference>
<evidence type="ECO:0000256" key="2">
    <source>
        <dbReference type="ARBA" id="ARBA00009347"/>
    </source>
</evidence>
<evidence type="ECO:0000256" key="10">
    <source>
        <dbReference type="ARBA" id="ARBA00049493"/>
    </source>
</evidence>
<evidence type="ECO:0000256" key="1">
    <source>
        <dbReference type="ARBA" id="ARBA00001974"/>
    </source>
</evidence>
<protein>
    <recommendedName>
        <fullName evidence="9">glutaryl-CoA dehydrogenase (ETF)</fullName>
        <ecNumber evidence="9">1.3.8.6</ecNumber>
    </recommendedName>
</protein>
<keyword evidence="4" id="KW-0274">FAD</keyword>
<name>A0AB39CWK6_9BURK</name>
<dbReference type="SUPFAM" id="SSF47203">
    <property type="entry name" value="Acyl-CoA dehydrogenase C-terminal domain-like"/>
    <property type="match status" value="1"/>
</dbReference>
<comment type="pathway">
    <text evidence="8">Amino-acid metabolism; tryptophan metabolism.</text>
</comment>
<dbReference type="Pfam" id="PF00441">
    <property type="entry name" value="Acyl-CoA_dh_1"/>
    <property type="match status" value="1"/>
</dbReference>
<dbReference type="InterPro" id="IPR036250">
    <property type="entry name" value="AcylCo_DH-like_C"/>
</dbReference>
<sequence>MSTSRPQFQWLDPLLLDQQLSDTERMVRDAARAYAQDRLLPRVQEAFRHEKTDPAIFREMGELGLLGATISEQYGGAGMNTVCYGLIAREVERVDSGYRSMMSVQSSLVMVPIEAFGTAGQKEKYLPRLASGEWIGCFGLTEPDHGSDPGSMATRAKKVQGGYRLSGAKTWITNSPIADVFVVWAKDEAGDIRGFILEKGWKGLSAPAIHGKVGLRASITGEIVLDDVFVPEENAFPEVRGLKGPFTCLNSARYGIAWGALGAAEACYETARQYVLDRKQFGRPLAANQLIQKKLADMLTEITLGLQSVLRVGRLKDEGAAPVEITSIIKRNSCGKALDIARTARDMLGGNGISDEFCIARHLVNLEVVNTYEGTHDVHALILGRAITGIAAFAN</sequence>
<evidence type="ECO:0000256" key="6">
    <source>
        <dbReference type="ARBA" id="ARBA00023002"/>
    </source>
</evidence>
<comment type="similarity">
    <text evidence="2">Belongs to the acyl-CoA dehydrogenase family.</text>
</comment>
<keyword evidence="5" id="KW-0809">Transit peptide</keyword>
<accession>A0AB39CWK6</accession>